<organism evidence="1 2">
    <name type="scientific">Nitrincola nitratireducens</name>
    <dbReference type="NCBI Taxonomy" id="1229521"/>
    <lineage>
        <taxon>Bacteria</taxon>
        <taxon>Pseudomonadati</taxon>
        <taxon>Pseudomonadota</taxon>
        <taxon>Gammaproteobacteria</taxon>
        <taxon>Oceanospirillales</taxon>
        <taxon>Oceanospirillaceae</taxon>
        <taxon>Nitrincola</taxon>
    </lineage>
</organism>
<proteinExistence type="predicted"/>
<reference evidence="2" key="1">
    <citation type="submission" date="2012-11" db="EMBL/GenBank/DDBJ databases">
        <authorList>
            <person name="Singh A."/>
            <person name="Pinnaka A.K."/>
            <person name="Vaidya B."/>
        </authorList>
    </citation>
    <scope>NUCLEOTIDE SEQUENCE [LARGE SCALE GENOMIC DNA]</scope>
    <source>
        <strain evidence="2">AK23</strain>
    </source>
</reference>
<evidence type="ECO:0000313" key="2">
    <source>
        <dbReference type="Proteomes" id="UP000019464"/>
    </source>
</evidence>
<sequence>MSLNDKIPSPSSIHSHYDDEQPLGRYEYFQIPANSVAVEKKPATPGDVMLRVSSFHFLPRTVTYCTHSKKGKELCRKLRQTVVIGYQRSRVINTGQRQVKSKRERFSLLSSLRRVGIYYNHQTLLLGLKTHKKYISSLRKKQYL</sequence>
<dbReference type="Proteomes" id="UP000019464">
    <property type="component" value="Unassembled WGS sequence"/>
</dbReference>
<comment type="caution">
    <text evidence="1">The sequence shown here is derived from an EMBL/GenBank/DDBJ whole genome shotgun (WGS) entry which is preliminary data.</text>
</comment>
<dbReference type="AlphaFoldDB" id="W9VLJ2"/>
<dbReference type="EMBL" id="AONB01000007">
    <property type="protein sequence ID" value="EXJ11400.1"/>
    <property type="molecule type" value="Genomic_DNA"/>
</dbReference>
<protein>
    <submittedName>
        <fullName evidence="1">Uncharacterized protein</fullName>
    </submittedName>
</protein>
<accession>W9VLJ2</accession>
<gene>
    <name evidence="1" type="ORF">D791_01858</name>
</gene>
<name>W9VLJ2_9GAMM</name>
<keyword evidence="2" id="KW-1185">Reference proteome</keyword>
<reference evidence="1 2" key="2">
    <citation type="journal article" date="2015" name="Syst. Appl. Microbiol.">
        <title>Nitrincola nitratireducens sp. nov. isolated from a haloalkaline crater lake.</title>
        <authorList>
            <person name="Singh A."/>
            <person name="Vaidya B."/>
            <person name="Tanuku N.R."/>
            <person name="Pinnaka A.K."/>
        </authorList>
    </citation>
    <scope>NUCLEOTIDE SEQUENCE [LARGE SCALE GENOMIC DNA]</scope>
    <source>
        <strain evidence="1 2">AK23</strain>
    </source>
</reference>
<evidence type="ECO:0000313" key="1">
    <source>
        <dbReference type="EMBL" id="EXJ11400.1"/>
    </source>
</evidence>